<proteinExistence type="predicted"/>
<dbReference type="STRING" id="307972.A0A2G8JGN2"/>
<dbReference type="Proteomes" id="UP000230750">
    <property type="component" value="Unassembled WGS sequence"/>
</dbReference>
<dbReference type="InterPro" id="IPR036236">
    <property type="entry name" value="Znf_C2H2_sf"/>
</dbReference>
<keyword evidence="3" id="KW-0863">Zinc-finger</keyword>
<evidence type="ECO:0000313" key="8">
    <source>
        <dbReference type="EMBL" id="PIK34911.1"/>
    </source>
</evidence>
<dbReference type="InterPro" id="IPR003604">
    <property type="entry name" value="Matrin/U1-like-C_Znf_C2H2"/>
</dbReference>
<dbReference type="SUPFAM" id="SSF57667">
    <property type="entry name" value="beta-beta-alpha zinc fingers"/>
    <property type="match status" value="1"/>
</dbReference>
<evidence type="ECO:0000256" key="2">
    <source>
        <dbReference type="ARBA" id="ARBA00022723"/>
    </source>
</evidence>
<dbReference type="AlphaFoldDB" id="A0A2G8JGN2"/>
<evidence type="ECO:0000256" key="1">
    <source>
        <dbReference type="ARBA" id="ARBA00004123"/>
    </source>
</evidence>
<feature type="compositionally biased region" description="Basic and acidic residues" evidence="6">
    <location>
        <begin position="181"/>
        <end position="202"/>
    </location>
</feature>
<evidence type="ECO:0000256" key="5">
    <source>
        <dbReference type="ARBA" id="ARBA00023242"/>
    </source>
</evidence>
<keyword evidence="4" id="KW-0862">Zinc</keyword>
<dbReference type="EMBL" id="MRZV01002042">
    <property type="protein sequence ID" value="PIK34911.1"/>
    <property type="molecule type" value="Genomic_DNA"/>
</dbReference>
<dbReference type="OrthoDB" id="10072641at2759"/>
<dbReference type="PROSITE" id="PS50171">
    <property type="entry name" value="ZF_MATRIN"/>
    <property type="match status" value="1"/>
</dbReference>
<keyword evidence="5" id="KW-0539">Nucleus</keyword>
<dbReference type="GO" id="GO:0008270">
    <property type="term" value="F:zinc ion binding"/>
    <property type="evidence" value="ECO:0007669"/>
    <property type="project" value="UniProtKB-KW"/>
</dbReference>
<comment type="caution">
    <text evidence="8">The sequence shown here is derived from an EMBL/GenBank/DDBJ whole genome shotgun (WGS) entry which is preliminary data.</text>
</comment>
<comment type="subcellular location">
    <subcellularLocation>
        <location evidence="1">Nucleus</location>
    </subcellularLocation>
</comment>
<evidence type="ECO:0000256" key="6">
    <source>
        <dbReference type="SAM" id="MobiDB-lite"/>
    </source>
</evidence>
<dbReference type="InterPro" id="IPR026811">
    <property type="entry name" value="CIZ1"/>
</dbReference>
<sequence>MITIDPQSFIAIEFEQQVGWVSPLTLLYNVLNTATSVRILPDMIDWWHTVLIDPLPYSQEYVIPVTGFFCKLCRKFYNSENSARVIHCKSQAHFTNLKKLYEEMQLAAQITKEVKDPKEESSQEESLKEDSSKDESSEQEECQKEEMAKDTKPESEDKKKETVIKQEDTETVQSVTAVTESKPEEEPLSSKEDADEESKVEK</sequence>
<keyword evidence="9" id="KW-1185">Reference proteome</keyword>
<feature type="compositionally biased region" description="Basic and acidic residues" evidence="6">
    <location>
        <begin position="112"/>
        <end position="168"/>
    </location>
</feature>
<gene>
    <name evidence="8" type="ORF">BSL78_28262</name>
</gene>
<evidence type="ECO:0000256" key="3">
    <source>
        <dbReference type="ARBA" id="ARBA00022771"/>
    </source>
</evidence>
<reference evidence="8 9" key="1">
    <citation type="journal article" date="2017" name="PLoS Biol.">
        <title>The sea cucumber genome provides insights into morphological evolution and visceral regeneration.</title>
        <authorList>
            <person name="Zhang X."/>
            <person name="Sun L."/>
            <person name="Yuan J."/>
            <person name="Sun Y."/>
            <person name="Gao Y."/>
            <person name="Zhang L."/>
            <person name="Li S."/>
            <person name="Dai H."/>
            <person name="Hamel J.F."/>
            <person name="Liu C."/>
            <person name="Yu Y."/>
            <person name="Liu S."/>
            <person name="Lin W."/>
            <person name="Guo K."/>
            <person name="Jin S."/>
            <person name="Xu P."/>
            <person name="Storey K.B."/>
            <person name="Huan P."/>
            <person name="Zhang T."/>
            <person name="Zhou Y."/>
            <person name="Zhang J."/>
            <person name="Lin C."/>
            <person name="Li X."/>
            <person name="Xing L."/>
            <person name="Huo D."/>
            <person name="Sun M."/>
            <person name="Wang L."/>
            <person name="Mercier A."/>
            <person name="Li F."/>
            <person name="Yang H."/>
            <person name="Xiang J."/>
        </authorList>
    </citation>
    <scope>NUCLEOTIDE SEQUENCE [LARGE SCALE GENOMIC DNA]</scope>
    <source>
        <strain evidence="8">Shaxun</strain>
        <tissue evidence="8">Muscle</tissue>
    </source>
</reference>
<keyword evidence="2" id="KW-0479">Metal-binding</keyword>
<name>A0A2G8JGN2_STIJA</name>
<dbReference type="GO" id="GO:0003676">
    <property type="term" value="F:nucleic acid binding"/>
    <property type="evidence" value="ECO:0007669"/>
    <property type="project" value="InterPro"/>
</dbReference>
<protein>
    <submittedName>
        <fullName evidence="8">Putative proteoglycan 4</fullName>
    </submittedName>
</protein>
<evidence type="ECO:0000256" key="4">
    <source>
        <dbReference type="ARBA" id="ARBA00022833"/>
    </source>
</evidence>
<evidence type="ECO:0000313" key="9">
    <source>
        <dbReference type="Proteomes" id="UP000230750"/>
    </source>
</evidence>
<feature type="region of interest" description="Disordered" evidence="6">
    <location>
        <begin position="112"/>
        <end position="202"/>
    </location>
</feature>
<dbReference type="PANTHER" id="PTHR15491:SF9">
    <property type="entry name" value="CIP1-INTERACTING ZINC FINGER PROTEIN"/>
    <property type="match status" value="1"/>
</dbReference>
<dbReference type="InterPro" id="IPR000690">
    <property type="entry name" value="Matrin/U1-C_Znf_C2H2"/>
</dbReference>
<organism evidence="8 9">
    <name type="scientific">Stichopus japonicus</name>
    <name type="common">Sea cucumber</name>
    <dbReference type="NCBI Taxonomy" id="307972"/>
    <lineage>
        <taxon>Eukaryota</taxon>
        <taxon>Metazoa</taxon>
        <taxon>Echinodermata</taxon>
        <taxon>Eleutherozoa</taxon>
        <taxon>Echinozoa</taxon>
        <taxon>Holothuroidea</taxon>
        <taxon>Aspidochirotacea</taxon>
        <taxon>Aspidochirotida</taxon>
        <taxon>Stichopodidae</taxon>
        <taxon>Apostichopus</taxon>
    </lineage>
</organism>
<feature type="domain" description="Matrin-type" evidence="7">
    <location>
        <begin position="68"/>
        <end position="99"/>
    </location>
</feature>
<evidence type="ECO:0000259" key="7">
    <source>
        <dbReference type="PROSITE" id="PS50171"/>
    </source>
</evidence>
<dbReference type="PANTHER" id="PTHR15491">
    <property type="match status" value="1"/>
</dbReference>
<dbReference type="GO" id="GO:0005634">
    <property type="term" value="C:nucleus"/>
    <property type="evidence" value="ECO:0007669"/>
    <property type="project" value="UniProtKB-SubCell"/>
</dbReference>
<accession>A0A2G8JGN2</accession>
<dbReference type="SMART" id="SM00451">
    <property type="entry name" value="ZnF_U1"/>
    <property type="match status" value="1"/>
</dbReference>